<reference evidence="2 3" key="1">
    <citation type="submission" date="2021-11" db="EMBL/GenBank/DDBJ databases">
        <authorList>
            <person name="Oh E.-T."/>
            <person name="Kim S.-B."/>
        </authorList>
    </citation>
    <scope>NUCLEOTIDE SEQUENCE [LARGE SCALE GENOMIC DNA]</scope>
    <source>
        <strain evidence="2 3">MMS20-SJTR3</strain>
    </source>
</reference>
<accession>A0ABS8JNI4</accession>
<dbReference type="PANTHER" id="PTHR14237:SF19">
    <property type="entry name" value="MITOCHONDRIAL AMIDOXIME REDUCING COMPONENT 1"/>
    <property type="match status" value="1"/>
</dbReference>
<evidence type="ECO:0000259" key="1">
    <source>
        <dbReference type="PROSITE" id="PS51340"/>
    </source>
</evidence>
<proteinExistence type="predicted"/>
<dbReference type="Proteomes" id="UP001431019">
    <property type="component" value="Unassembled WGS sequence"/>
</dbReference>
<comment type="caution">
    <text evidence="2">The sequence shown here is derived from an EMBL/GenBank/DDBJ whole genome shotgun (WGS) entry which is preliminary data.</text>
</comment>
<feature type="domain" description="MOSC" evidence="1">
    <location>
        <begin position="121"/>
        <end position="303"/>
    </location>
</feature>
<name>A0ABS8JNI4_9BURK</name>
<dbReference type="RefSeq" id="WP_230507698.1">
    <property type="nucleotide sequence ID" value="NZ_JAJITD010000001.1"/>
</dbReference>
<dbReference type="SUPFAM" id="SSF141673">
    <property type="entry name" value="MOSC N-terminal domain-like"/>
    <property type="match status" value="1"/>
</dbReference>
<dbReference type="Pfam" id="PF03476">
    <property type="entry name" value="MOSC_N"/>
    <property type="match status" value="1"/>
</dbReference>
<dbReference type="InterPro" id="IPR005302">
    <property type="entry name" value="MoCF_Sase_C"/>
</dbReference>
<dbReference type="Pfam" id="PF03473">
    <property type="entry name" value="MOSC"/>
    <property type="match status" value="1"/>
</dbReference>
<evidence type="ECO:0000313" key="2">
    <source>
        <dbReference type="EMBL" id="MCC8391459.1"/>
    </source>
</evidence>
<keyword evidence="3" id="KW-1185">Reference proteome</keyword>
<dbReference type="EMBL" id="JAJITD010000001">
    <property type="protein sequence ID" value="MCC8391459.1"/>
    <property type="molecule type" value="Genomic_DNA"/>
</dbReference>
<gene>
    <name evidence="2" type="ORF">LJ656_02575</name>
</gene>
<organism evidence="2 3">
    <name type="scientific">Paraburkholderia sejongensis</name>
    <dbReference type="NCBI Taxonomy" id="2886946"/>
    <lineage>
        <taxon>Bacteria</taxon>
        <taxon>Pseudomonadati</taxon>
        <taxon>Pseudomonadota</taxon>
        <taxon>Betaproteobacteria</taxon>
        <taxon>Burkholderiales</taxon>
        <taxon>Burkholderiaceae</taxon>
        <taxon>Paraburkholderia</taxon>
    </lineage>
</organism>
<protein>
    <submittedName>
        <fullName evidence="2">MOSC N-terminal beta barrel domain-containing protein</fullName>
    </submittedName>
</protein>
<dbReference type="InterPro" id="IPR011037">
    <property type="entry name" value="Pyrv_Knase-like_insert_dom_sf"/>
</dbReference>
<evidence type="ECO:0000313" key="3">
    <source>
        <dbReference type="Proteomes" id="UP001431019"/>
    </source>
</evidence>
<dbReference type="SUPFAM" id="SSF50800">
    <property type="entry name" value="PK beta-barrel domain-like"/>
    <property type="match status" value="1"/>
</dbReference>
<dbReference type="PROSITE" id="PS51340">
    <property type="entry name" value="MOSC"/>
    <property type="match status" value="1"/>
</dbReference>
<dbReference type="PANTHER" id="PTHR14237">
    <property type="entry name" value="MOLYBDOPTERIN COFACTOR SULFURASE MOSC"/>
    <property type="match status" value="1"/>
</dbReference>
<dbReference type="InterPro" id="IPR005303">
    <property type="entry name" value="MOCOS_middle"/>
</dbReference>
<sequence>MPTISELFVYPIKSCAGIALNEARLLATGLEYDRNWMITDPHGAMYTQRAYPRMALIKVELGDEDLVIRAPGMRELCTPLDAARLAQAPRVDTSVWRDAAYGLDTGEETAAWLSEFLGLPARLLRFDPLRERIVDRDYTESTGGATTFFADGFPLLVVGQASLDDLNARLNSKGAPSIPIDRFRPNIVLDGLDAYEEDFVERLSVAAGANGTSGTNGTSGGHSANDAAAVELRLVKLCARCPMPTVDQARGAPDPDWPNEPTDTLLGYRASARFDGAVTFGNNALVASGAGAWLRVGQEVQAELAFGD</sequence>